<evidence type="ECO:0000313" key="3">
    <source>
        <dbReference type="Proteomes" id="UP000199656"/>
    </source>
</evidence>
<dbReference type="Pfam" id="PF00293">
    <property type="entry name" value="NUDIX"/>
    <property type="match status" value="1"/>
</dbReference>
<dbReference type="AlphaFoldDB" id="A0A1H4DBJ2"/>
<dbReference type="EMBL" id="FNRL01000013">
    <property type="protein sequence ID" value="SEA70081.1"/>
    <property type="molecule type" value="Genomic_DNA"/>
</dbReference>
<dbReference type="InterPro" id="IPR015797">
    <property type="entry name" value="NUDIX_hydrolase-like_dom_sf"/>
</dbReference>
<dbReference type="InterPro" id="IPR036388">
    <property type="entry name" value="WH-like_DNA-bd_sf"/>
</dbReference>
<dbReference type="CDD" id="cd18873">
    <property type="entry name" value="NUDIX_NadM_like"/>
    <property type="match status" value="1"/>
</dbReference>
<organism evidence="2 3">
    <name type="scientific">Chitinophaga terrae</name>
    <name type="common">ex Kim and Jung 2007</name>
    <dbReference type="NCBI Taxonomy" id="408074"/>
    <lineage>
        <taxon>Bacteria</taxon>
        <taxon>Pseudomonadati</taxon>
        <taxon>Bacteroidota</taxon>
        <taxon>Chitinophagia</taxon>
        <taxon>Chitinophagales</taxon>
        <taxon>Chitinophagaceae</taxon>
        <taxon>Chitinophaga</taxon>
    </lineage>
</organism>
<dbReference type="STRING" id="408074.SAMN05660909_03029"/>
<keyword evidence="3" id="KW-1185">Reference proteome</keyword>
<evidence type="ECO:0000313" key="2">
    <source>
        <dbReference type="EMBL" id="SEA70081.1"/>
    </source>
</evidence>
<evidence type="ECO:0000259" key="1">
    <source>
        <dbReference type="PROSITE" id="PS51462"/>
    </source>
</evidence>
<dbReference type="Proteomes" id="UP000199656">
    <property type="component" value="Unassembled WGS sequence"/>
</dbReference>
<dbReference type="PROSITE" id="PS51462">
    <property type="entry name" value="NUDIX"/>
    <property type="match status" value="1"/>
</dbReference>
<dbReference type="SUPFAM" id="SSF55811">
    <property type="entry name" value="Nudix"/>
    <property type="match status" value="1"/>
</dbReference>
<gene>
    <name evidence="2" type="ORF">SAMN05660909_03029</name>
</gene>
<protein>
    <submittedName>
        <fullName evidence="2">ADP-ribose pyrophosphatase YjhB, NUDIX family</fullName>
    </submittedName>
</protein>
<dbReference type="InterPro" id="IPR054105">
    <property type="entry name" value="WHD_NrtR"/>
</dbReference>
<dbReference type="Gene3D" id="3.90.79.10">
    <property type="entry name" value="Nucleoside Triphosphate Pyrophosphohydrolase"/>
    <property type="match status" value="1"/>
</dbReference>
<reference evidence="3" key="1">
    <citation type="submission" date="2016-10" db="EMBL/GenBank/DDBJ databases">
        <authorList>
            <person name="Varghese N."/>
            <person name="Submissions S."/>
        </authorList>
    </citation>
    <scope>NUCLEOTIDE SEQUENCE [LARGE SCALE GENOMIC DNA]</scope>
    <source>
        <strain evidence="3">DSM 23920</strain>
    </source>
</reference>
<dbReference type="InterPro" id="IPR036390">
    <property type="entry name" value="WH_DNA-bd_sf"/>
</dbReference>
<dbReference type="Gene3D" id="1.10.10.10">
    <property type="entry name" value="Winged helix-like DNA-binding domain superfamily/Winged helix DNA-binding domain"/>
    <property type="match status" value="1"/>
</dbReference>
<dbReference type="InterPro" id="IPR000086">
    <property type="entry name" value="NUDIX_hydrolase_dom"/>
</dbReference>
<proteinExistence type="predicted"/>
<accession>A0A1H4DBJ2</accession>
<name>A0A1H4DBJ2_9BACT</name>
<dbReference type="PANTHER" id="PTHR43736">
    <property type="entry name" value="ADP-RIBOSE PYROPHOSPHATASE"/>
    <property type="match status" value="1"/>
</dbReference>
<feature type="domain" description="Nudix hydrolase" evidence="1">
    <location>
        <begin position="12"/>
        <end position="145"/>
    </location>
</feature>
<dbReference type="Pfam" id="PF21906">
    <property type="entry name" value="WHD_NrtR"/>
    <property type="match status" value="1"/>
</dbReference>
<dbReference type="PANTHER" id="PTHR43736:SF4">
    <property type="entry name" value="SLR1690 PROTEIN"/>
    <property type="match status" value="1"/>
</dbReference>
<sequence>MNAASSFYNKAPRHLVAVDCIIFGFDEGRLKLLIMQRKVAPMAGEWSLVGGFVQEGEGIEEAAARVLEHTTGLNNIYMDQLHCYGSVNRDTGARVISVAYYALIRIKDHDKPLAREHGAHWLELHEIPELIFDHNKMIEDALAALRNNAQFHPIGFELLPEKFTLSQLRSLYEEIYQRTLDKRNFRKKILSLDVIEKLEEKDKTSSKKGAHLYRFDPQKYEALKHKGLVFEI</sequence>
<dbReference type="RefSeq" id="WP_089762775.1">
    <property type="nucleotide sequence ID" value="NZ_BKAT01000046.1"/>
</dbReference>
<dbReference type="OrthoDB" id="9786141at2"/>
<dbReference type="SUPFAM" id="SSF46785">
    <property type="entry name" value="Winged helix' DNA-binding domain"/>
    <property type="match status" value="1"/>
</dbReference>